<dbReference type="GO" id="GO:0006584">
    <property type="term" value="P:catecholamine metabolic process"/>
    <property type="evidence" value="ECO:0007669"/>
    <property type="project" value="UniProtKB-KW"/>
</dbReference>
<gene>
    <name evidence="8" type="ORF">ACHAWO_001113</name>
</gene>
<comment type="caution">
    <text evidence="8">The sequence shown here is derived from an EMBL/GenBank/DDBJ whole genome shotgun (WGS) entry which is preliminary data.</text>
</comment>
<dbReference type="SUPFAM" id="SSF53335">
    <property type="entry name" value="S-adenosyl-L-methionine-dependent methyltransferases"/>
    <property type="match status" value="1"/>
</dbReference>
<reference evidence="8 9" key="1">
    <citation type="submission" date="2024-10" db="EMBL/GenBank/DDBJ databases">
        <title>Updated reference genomes for cyclostephanoid diatoms.</title>
        <authorList>
            <person name="Roberts W.R."/>
            <person name="Alverson A.J."/>
        </authorList>
    </citation>
    <scope>NUCLEOTIDE SEQUENCE [LARGE SCALE GENOMIC DNA]</scope>
    <source>
        <strain evidence="8 9">AJA010-31</strain>
    </source>
</reference>
<dbReference type="PROSITE" id="PS51682">
    <property type="entry name" value="SAM_OMT_I"/>
    <property type="match status" value="1"/>
</dbReference>
<keyword evidence="3" id="KW-0808">Transferase</keyword>
<evidence type="ECO:0000256" key="2">
    <source>
        <dbReference type="ARBA" id="ARBA00022603"/>
    </source>
</evidence>
<feature type="region of interest" description="Disordered" evidence="7">
    <location>
        <begin position="1"/>
        <end position="23"/>
    </location>
</feature>
<proteinExistence type="inferred from homology"/>
<evidence type="ECO:0000313" key="8">
    <source>
        <dbReference type="EMBL" id="KAL3768644.1"/>
    </source>
</evidence>
<keyword evidence="2" id="KW-0489">Methyltransferase</keyword>
<evidence type="ECO:0000313" key="9">
    <source>
        <dbReference type="Proteomes" id="UP001530400"/>
    </source>
</evidence>
<evidence type="ECO:0000256" key="3">
    <source>
        <dbReference type="ARBA" id="ARBA00022679"/>
    </source>
</evidence>
<evidence type="ECO:0000256" key="6">
    <source>
        <dbReference type="ARBA" id="ARBA00023453"/>
    </source>
</evidence>
<keyword evidence="4" id="KW-0949">S-adenosyl-L-methionine</keyword>
<evidence type="ECO:0000256" key="4">
    <source>
        <dbReference type="ARBA" id="ARBA00022691"/>
    </source>
</evidence>
<accession>A0ABD3MZ63</accession>
<dbReference type="PANTHER" id="PTHR43836:SF2">
    <property type="entry name" value="CATECHOL O-METHYLTRANSFERASE 1-RELATED"/>
    <property type="match status" value="1"/>
</dbReference>
<evidence type="ECO:0000256" key="5">
    <source>
        <dbReference type="ARBA" id="ARBA00022939"/>
    </source>
</evidence>
<name>A0ABD3MZ63_9STRA</name>
<keyword evidence="5" id="KW-0128">Catecholamine metabolism</keyword>
<dbReference type="GO" id="GO:0032259">
    <property type="term" value="P:methylation"/>
    <property type="evidence" value="ECO:0007669"/>
    <property type="project" value="UniProtKB-KW"/>
</dbReference>
<dbReference type="AlphaFoldDB" id="A0ABD3MZ63"/>
<comment type="similarity">
    <text evidence="6">Belongs to the class I-like SAM-binding methyltransferase superfamily. Cation-dependent O-methyltransferase family.</text>
</comment>
<dbReference type="EC" id="2.1.1.6" evidence="1"/>
<dbReference type="InterPro" id="IPR029063">
    <property type="entry name" value="SAM-dependent_MTases_sf"/>
</dbReference>
<keyword evidence="9" id="KW-1185">Reference proteome</keyword>
<dbReference type="EMBL" id="JALLPJ020001342">
    <property type="protein sequence ID" value="KAL3768644.1"/>
    <property type="molecule type" value="Genomic_DNA"/>
</dbReference>
<dbReference type="GO" id="GO:0016206">
    <property type="term" value="F:catechol O-methyltransferase activity"/>
    <property type="evidence" value="ECO:0007669"/>
    <property type="project" value="UniProtKB-EC"/>
</dbReference>
<dbReference type="PANTHER" id="PTHR43836">
    <property type="entry name" value="CATECHOL O-METHYLTRANSFERASE 1-RELATED"/>
    <property type="match status" value="1"/>
</dbReference>
<dbReference type="Proteomes" id="UP001530400">
    <property type="component" value="Unassembled WGS sequence"/>
</dbReference>
<sequence>MDCFGSDSEEESSEPISRDDSCGVLSVHPHTETSLLNHVRNSLADFQLPGTRSGTTKTTKAEHVLEAVDEFCIQRHWMMHVGPEKGEIIARSLRESIDKKLSSSSHSNCTFVLVELGSYCGYSSILMAKECIAAYGVRIDLKLITLEIHPDYIAIARELVHLSGLDDIISLREVSFNGHATNMVEILQNELRNIFDKKSQTVPIDLLFIDHDKDSYKTDLIRLEYSGLIRQGSRVVADNVVFAQIYNYLEYVQKRQQDGVAVTNTVFCNVEYSTKELSAGNNPSLSDGIDYLLDP</sequence>
<evidence type="ECO:0000256" key="7">
    <source>
        <dbReference type="SAM" id="MobiDB-lite"/>
    </source>
</evidence>
<organism evidence="8 9">
    <name type="scientific">Cyclotella atomus</name>
    <dbReference type="NCBI Taxonomy" id="382360"/>
    <lineage>
        <taxon>Eukaryota</taxon>
        <taxon>Sar</taxon>
        <taxon>Stramenopiles</taxon>
        <taxon>Ochrophyta</taxon>
        <taxon>Bacillariophyta</taxon>
        <taxon>Coscinodiscophyceae</taxon>
        <taxon>Thalassiosirophycidae</taxon>
        <taxon>Stephanodiscales</taxon>
        <taxon>Stephanodiscaceae</taxon>
        <taxon>Cyclotella</taxon>
    </lineage>
</organism>
<dbReference type="Gene3D" id="3.40.50.150">
    <property type="entry name" value="Vaccinia Virus protein VP39"/>
    <property type="match status" value="1"/>
</dbReference>
<evidence type="ECO:0000256" key="1">
    <source>
        <dbReference type="ARBA" id="ARBA00012880"/>
    </source>
</evidence>
<protein>
    <recommendedName>
        <fullName evidence="1">catechol O-methyltransferase</fullName>
        <ecNumber evidence="1">2.1.1.6</ecNumber>
    </recommendedName>
</protein>
<dbReference type="Pfam" id="PF01596">
    <property type="entry name" value="Methyltransf_3"/>
    <property type="match status" value="1"/>
</dbReference>
<dbReference type="InterPro" id="IPR002935">
    <property type="entry name" value="SAM_O-MeTrfase"/>
</dbReference>